<dbReference type="Gene3D" id="1.10.600.10">
    <property type="entry name" value="Farnesyl Diphosphate Synthase"/>
    <property type="match status" value="1"/>
</dbReference>
<gene>
    <name evidence="8" type="ORF">CTM72_00425</name>
</gene>
<evidence type="ECO:0000256" key="1">
    <source>
        <dbReference type="ARBA" id="ARBA00001946"/>
    </source>
</evidence>
<evidence type="ECO:0000256" key="6">
    <source>
        <dbReference type="ARBA" id="ARBA00023229"/>
    </source>
</evidence>
<dbReference type="SFLD" id="SFLDG01017">
    <property type="entry name" value="Polyprenyl_Transferase_Like"/>
    <property type="match status" value="1"/>
</dbReference>
<keyword evidence="5" id="KW-0460">Magnesium</keyword>
<evidence type="ECO:0000313" key="8">
    <source>
        <dbReference type="EMBL" id="ATV58338.1"/>
    </source>
</evidence>
<dbReference type="NCBIfam" id="NF045485">
    <property type="entry name" value="FPPsyn"/>
    <property type="match status" value="1"/>
</dbReference>
<dbReference type="Proteomes" id="UP000230056">
    <property type="component" value="Chromosome"/>
</dbReference>
<organism evidence="8 9">
    <name type="scientific">Fusobacterium pseudoperiodonticum</name>
    <dbReference type="NCBI Taxonomy" id="2663009"/>
    <lineage>
        <taxon>Bacteria</taxon>
        <taxon>Fusobacteriati</taxon>
        <taxon>Fusobacteriota</taxon>
        <taxon>Fusobacteriia</taxon>
        <taxon>Fusobacteriales</taxon>
        <taxon>Fusobacteriaceae</taxon>
        <taxon>Fusobacterium</taxon>
    </lineage>
</organism>
<dbReference type="SUPFAM" id="SSF48576">
    <property type="entry name" value="Terpenoid synthases"/>
    <property type="match status" value="1"/>
</dbReference>
<protein>
    <submittedName>
        <fullName evidence="8">Polyprenyl synthetase family protein</fullName>
    </submittedName>
</protein>
<evidence type="ECO:0000256" key="2">
    <source>
        <dbReference type="ARBA" id="ARBA00006706"/>
    </source>
</evidence>
<evidence type="ECO:0000313" key="9">
    <source>
        <dbReference type="Proteomes" id="UP000230056"/>
    </source>
</evidence>
<dbReference type="RefSeq" id="WP_005968975.1">
    <property type="nucleotide sequence ID" value="NZ_CP024699.1"/>
</dbReference>
<dbReference type="PANTHER" id="PTHR43281">
    <property type="entry name" value="FARNESYL DIPHOSPHATE SYNTHASE"/>
    <property type="match status" value="1"/>
</dbReference>
<dbReference type="PROSITE" id="PS00444">
    <property type="entry name" value="POLYPRENYL_SYNTHASE_2"/>
    <property type="match status" value="1"/>
</dbReference>
<reference evidence="8 9" key="1">
    <citation type="submission" date="2017-11" db="EMBL/GenBank/DDBJ databases">
        <title>Genome sequencing of Fusobacterium periodonticum KCOM 1261.</title>
        <authorList>
            <person name="Kook J.-K."/>
            <person name="Park S.-N."/>
            <person name="Lim Y.K."/>
        </authorList>
    </citation>
    <scope>NUCLEOTIDE SEQUENCE [LARGE SCALE GENOMIC DNA]</scope>
    <source>
        <strain evidence="8 9">KCOM 1261</strain>
    </source>
</reference>
<evidence type="ECO:0000256" key="5">
    <source>
        <dbReference type="ARBA" id="ARBA00022842"/>
    </source>
</evidence>
<dbReference type="FunFam" id="1.10.600.10:FF:000001">
    <property type="entry name" value="Geranylgeranyl diphosphate synthase"/>
    <property type="match status" value="1"/>
</dbReference>
<dbReference type="InterPro" id="IPR053378">
    <property type="entry name" value="Prenyl_diphosphate_synthase"/>
</dbReference>
<keyword evidence="3 7" id="KW-0808">Transferase</keyword>
<dbReference type="EMBL" id="CP024699">
    <property type="protein sequence ID" value="ATV58338.1"/>
    <property type="molecule type" value="Genomic_DNA"/>
</dbReference>
<dbReference type="SFLD" id="SFLDS00005">
    <property type="entry name" value="Isoprenoid_Synthase_Type_I"/>
    <property type="match status" value="1"/>
</dbReference>
<dbReference type="PANTHER" id="PTHR43281:SF1">
    <property type="entry name" value="FARNESYL DIPHOSPHATE SYNTHASE"/>
    <property type="match status" value="1"/>
</dbReference>
<evidence type="ECO:0000256" key="3">
    <source>
        <dbReference type="ARBA" id="ARBA00022679"/>
    </source>
</evidence>
<evidence type="ECO:0000256" key="7">
    <source>
        <dbReference type="RuleBase" id="RU004466"/>
    </source>
</evidence>
<name>A0A2D3NSG8_9FUSO</name>
<evidence type="ECO:0000256" key="4">
    <source>
        <dbReference type="ARBA" id="ARBA00022723"/>
    </source>
</evidence>
<dbReference type="GO" id="GO:0005737">
    <property type="term" value="C:cytoplasm"/>
    <property type="evidence" value="ECO:0007669"/>
    <property type="project" value="UniProtKB-ARBA"/>
</dbReference>
<accession>A0A2D3NSG8</accession>
<dbReference type="PROSITE" id="PS00723">
    <property type="entry name" value="POLYPRENYL_SYNTHASE_1"/>
    <property type="match status" value="1"/>
</dbReference>
<sequence length="298" mass="33814">MNSDFQVYLKEKTNFFETELKKELEELSYPETIAKGMEYALLNGGKRLRPFLLFTTLELLNQDIQKGVKSAIGIEMIHSYSLVHDDLPALDNDDYRRGKLTTHKVFGEAEAILIGDALLTYAFYMLSEKNLNILSFEQITKIISKTSAYSGINGMIGGQMIDIESENKKINLETLKYIHKHKTGKLIKLPIEIACIIADVSEDKRLVLEEYAELIGLAFQVKDDILDIEGTFEDLGKPIGSDDDLHKATYPSILGMEESKKILNETVERAKKIIHNMFGEEKGKILISLADFIRERKS</sequence>
<dbReference type="AlphaFoldDB" id="A0A2D3NSG8"/>
<keyword evidence="6" id="KW-0414">Isoprene biosynthesis</keyword>
<keyword evidence="4" id="KW-0479">Metal-binding</keyword>
<dbReference type="InterPro" id="IPR008949">
    <property type="entry name" value="Isoprenoid_synthase_dom_sf"/>
</dbReference>
<proteinExistence type="inferred from homology"/>
<dbReference type="GO" id="GO:0004659">
    <property type="term" value="F:prenyltransferase activity"/>
    <property type="evidence" value="ECO:0007669"/>
    <property type="project" value="InterPro"/>
</dbReference>
<dbReference type="GO" id="GO:0016114">
    <property type="term" value="P:terpenoid biosynthetic process"/>
    <property type="evidence" value="ECO:0007669"/>
    <property type="project" value="UniProtKB-ARBA"/>
</dbReference>
<dbReference type="GO" id="GO:0046872">
    <property type="term" value="F:metal ion binding"/>
    <property type="evidence" value="ECO:0007669"/>
    <property type="project" value="UniProtKB-KW"/>
</dbReference>
<dbReference type="CDD" id="cd00685">
    <property type="entry name" value="Trans_IPPS_HT"/>
    <property type="match status" value="1"/>
</dbReference>
<comment type="similarity">
    <text evidence="2 7">Belongs to the FPP/GGPP synthase family.</text>
</comment>
<dbReference type="InterPro" id="IPR033749">
    <property type="entry name" value="Polyprenyl_synt_CS"/>
</dbReference>
<comment type="cofactor">
    <cofactor evidence="1">
        <name>Mg(2+)</name>
        <dbReference type="ChEBI" id="CHEBI:18420"/>
    </cofactor>
</comment>
<dbReference type="InterPro" id="IPR000092">
    <property type="entry name" value="Polyprenyl_synt"/>
</dbReference>
<dbReference type="Pfam" id="PF00348">
    <property type="entry name" value="polyprenyl_synt"/>
    <property type="match status" value="1"/>
</dbReference>